<dbReference type="GO" id="GO:0005886">
    <property type="term" value="C:plasma membrane"/>
    <property type="evidence" value="ECO:0007669"/>
    <property type="project" value="TreeGrafter"/>
</dbReference>
<dbReference type="InterPro" id="IPR003598">
    <property type="entry name" value="Ig_sub2"/>
</dbReference>
<evidence type="ECO:0000256" key="2">
    <source>
        <dbReference type="ARBA" id="ARBA00023157"/>
    </source>
</evidence>
<gene>
    <name evidence="4" type="ORF">MCOR_4526</name>
</gene>
<evidence type="ECO:0000313" key="5">
    <source>
        <dbReference type="Proteomes" id="UP000507470"/>
    </source>
</evidence>
<dbReference type="InterPro" id="IPR003599">
    <property type="entry name" value="Ig_sub"/>
</dbReference>
<dbReference type="PROSITE" id="PS50835">
    <property type="entry name" value="IG_LIKE"/>
    <property type="match status" value="1"/>
</dbReference>
<dbReference type="Proteomes" id="UP000507470">
    <property type="component" value="Unassembled WGS sequence"/>
</dbReference>
<accession>A0A6J8A7R9</accession>
<keyword evidence="5" id="KW-1185">Reference proteome</keyword>
<dbReference type="SUPFAM" id="SSF48726">
    <property type="entry name" value="Immunoglobulin"/>
    <property type="match status" value="1"/>
</dbReference>
<dbReference type="SMART" id="SM00408">
    <property type="entry name" value="IGc2"/>
    <property type="match status" value="1"/>
</dbReference>
<evidence type="ECO:0000256" key="1">
    <source>
        <dbReference type="ARBA" id="ARBA00022729"/>
    </source>
</evidence>
<dbReference type="InterPro" id="IPR050958">
    <property type="entry name" value="Cell_Adh-Cytoskel_Orgn"/>
</dbReference>
<keyword evidence="2" id="KW-1015">Disulfide bond</keyword>
<dbReference type="InterPro" id="IPR013098">
    <property type="entry name" value="Ig_I-set"/>
</dbReference>
<dbReference type="InterPro" id="IPR013783">
    <property type="entry name" value="Ig-like_fold"/>
</dbReference>
<dbReference type="Pfam" id="PF07679">
    <property type="entry name" value="I-set"/>
    <property type="match status" value="1"/>
</dbReference>
<dbReference type="GO" id="GO:0007156">
    <property type="term" value="P:homophilic cell adhesion via plasma membrane adhesion molecules"/>
    <property type="evidence" value="ECO:0007669"/>
    <property type="project" value="TreeGrafter"/>
</dbReference>
<dbReference type="PANTHER" id="PTHR45080">
    <property type="entry name" value="CONTACTIN 5"/>
    <property type="match status" value="1"/>
</dbReference>
<sequence length="294" mass="32308">MFRNNGKSTKGRNYEGKHNANRRCLEGVRLTSPLDTNIVTECGDHEICSVERYVTNDGLILFNVGCEDRQLCARNNPSIVRPIIGNPLVGKRDSTIICHHCCDDKDLCNMNMCGVAVRLPMGSNICYDCPLAMDANKCNHISLCDQDSQCAQIAQSNPQGICSFCCDTNLCNRNCTIKSTIAPPTTTTTTTTTTIAPTTPIPQTAPIVQHFNQHPTSIKYGDTVSIQCIVSGNPYPTIDFMVKGRRLGTNVAVDATTHVLTITNFLPYDDGDYRCIATNALGDDHKDFHLQGHY</sequence>
<dbReference type="Gene3D" id="2.60.40.10">
    <property type="entry name" value="Immunoglobulins"/>
    <property type="match status" value="1"/>
</dbReference>
<dbReference type="EMBL" id="CACVKT020000779">
    <property type="protein sequence ID" value="CAC5362921.1"/>
    <property type="molecule type" value="Genomic_DNA"/>
</dbReference>
<name>A0A6J8A7R9_MYTCO</name>
<dbReference type="OrthoDB" id="6112397at2759"/>
<dbReference type="InterPro" id="IPR007110">
    <property type="entry name" value="Ig-like_dom"/>
</dbReference>
<feature type="domain" description="Ig-like" evidence="3">
    <location>
        <begin position="202"/>
        <end position="291"/>
    </location>
</feature>
<dbReference type="InterPro" id="IPR036179">
    <property type="entry name" value="Ig-like_dom_sf"/>
</dbReference>
<proteinExistence type="predicted"/>
<evidence type="ECO:0000259" key="3">
    <source>
        <dbReference type="PROSITE" id="PS50835"/>
    </source>
</evidence>
<reference evidence="4 5" key="1">
    <citation type="submission" date="2020-06" db="EMBL/GenBank/DDBJ databases">
        <authorList>
            <person name="Li R."/>
            <person name="Bekaert M."/>
        </authorList>
    </citation>
    <scope>NUCLEOTIDE SEQUENCE [LARGE SCALE GENOMIC DNA]</scope>
    <source>
        <strain evidence="5">wild</strain>
    </source>
</reference>
<keyword evidence="1" id="KW-0732">Signal</keyword>
<dbReference type="PANTHER" id="PTHR45080:SF8">
    <property type="entry name" value="IG-LIKE DOMAIN-CONTAINING PROTEIN"/>
    <property type="match status" value="1"/>
</dbReference>
<dbReference type="SMART" id="SM00409">
    <property type="entry name" value="IG"/>
    <property type="match status" value="1"/>
</dbReference>
<organism evidence="4 5">
    <name type="scientific">Mytilus coruscus</name>
    <name type="common">Sea mussel</name>
    <dbReference type="NCBI Taxonomy" id="42192"/>
    <lineage>
        <taxon>Eukaryota</taxon>
        <taxon>Metazoa</taxon>
        <taxon>Spiralia</taxon>
        <taxon>Lophotrochozoa</taxon>
        <taxon>Mollusca</taxon>
        <taxon>Bivalvia</taxon>
        <taxon>Autobranchia</taxon>
        <taxon>Pteriomorphia</taxon>
        <taxon>Mytilida</taxon>
        <taxon>Mytiloidea</taxon>
        <taxon>Mytilidae</taxon>
        <taxon>Mytilinae</taxon>
        <taxon>Mytilus</taxon>
    </lineage>
</organism>
<evidence type="ECO:0000313" key="4">
    <source>
        <dbReference type="EMBL" id="CAC5362921.1"/>
    </source>
</evidence>
<protein>
    <submittedName>
        <fullName evidence="4">HMCN</fullName>
    </submittedName>
</protein>
<dbReference type="AlphaFoldDB" id="A0A6J8A7R9"/>